<dbReference type="RefSeq" id="XP_009016518.1">
    <property type="nucleotide sequence ID" value="XM_009018270.1"/>
</dbReference>
<evidence type="ECO:0000256" key="2">
    <source>
        <dbReference type="SAM" id="Phobius"/>
    </source>
</evidence>
<evidence type="ECO:0000256" key="1">
    <source>
        <dbReference type="SAM" id="MobiDB-lite"/>
    </source>
</evidence>
<keyword evidence="2" id="KW-0812">Transmembrane</keyword>
<dbReference type="HOGENOM" id="CLU_928384_0_0_1"/>
<keyword evidence="2" id="KW-1133">Transmembrane helix</keyword>
<dbReference type="KEGG" id="hro:HELRODRAFT_171547"/>
<dbReference type="CTD" id="20203692"/>
<evidence type="ECO:0000313" key="5">
    <source>
        <dbReference type="Proteomes" id="UP000015101"/>
    </source>
</evidence>
<evidence type="ECO:0000313" key="3">
    <source>
        <dbReference type="EMBL" id="ESO05203.1"/>
    </source>
</evidence>
<dbReference type="InParanoid" id="T1F4E3"/>
<sequence>MDNNTNTSNPAKIMETSTSLVSFQKLQHSPVTSSTDHSDHVEQVETLEPNDCAANVGASHSSSINNMDGDQNIVQKRKTESIFQPSKRKRANGSKTDKTKRFESGSDNVVDSSTVAQMLSPSSASLPVVPFSAPTKTNFVSSPSSTSSSSYNRHTTFNVFNIFIIVITLTNSTWHFKSPIFLFANIISKRFIFSFYVLIISNFILFITAAHHIPTTTSLFLLIFISIRFSICTVVNFTDSILSTTINIANLSFHFDQEPPTLGYSYIFNSSSPNGQMNNAPVVHTTTTNNKSCIKRTWES</sequence>
<feature type="transmembrane region" description="Helical" evidence="2">
    <location>
        <begin position="219"/>
        <end position="238"/>
    </location>
</feature>
<reference evidence="5" key="1">
    <citation type="submission" date="2012-12" db="EMBL/GenBank/DDBJ databases">
        <authorList>
            <person name="Hellsten U."/>
            <person name="Grimwood J."/>
            <person name="Chapman J.A."/>
            <person name="Shapiro H."/>
            <person name="Aerts A."/>
            <person name="Otillar R.P."/>
            <person name="Terry A.Y."/>
            <person name="Boore J.L."/>
            <person name="Simakov O."/>
            <person name="Marletaz F."/>
            <person name="Cho S.-J."/>
            <person name="Edsinger-Gonzales E."/>
            <person name="Havlak P."/>
            <person name="Kuo D.-H."/>
            <person name="Larsson T."/>
            <person name="Lv J."/>
            <person name="Arendt D."/>
            <person name="Savage R."/>
            <person name="Osoegawa K."/>
            <person name="de Jong P."/>
            <person name="Lindberg D.R."/>
            <person name="Seaver E.C."/>
            <person name="Weisblat D.A."/>
            <person name="Putnam N.H."/>
            <person name="Grigoriev I.V."/>
            <person name="Rokhsar D.S."/>
        </authorList>
    </citation>
    <scope>NUCLEOTIDE SEQUENCE</scope>
</reference>
<proteinExistence type="predicted"/>
<dbReference type="GeneID" id="20203692"/>
<protein>
    <submittedName>
        <fullName evidence="3 4">Uncharacterized protein</fullName>
    </submittedName>
</protein>
<dbReference type="AlphaFoldDB" id="T1F4E3"/>
<feature type="transmembrane region" description="Helical" evidence="2">
    <location>
        <begin position="151"/>
        <end position="170"/>
    </location>
</feature>
<feature type="region of interest" description="Disordered" evidence="1">
    <location>
        <begin position="77"/>
        <end position="107"/>
    </location>
</feature>
<accession>T1F4E3</accession>
<evidence type="ECO:0000313" key="4">
    <source>
        <dbReference type="EnsemblMetazoa" id="HelroP171547"/>
    </source>
</evidence>
<dbReference type="EnsemblMetazoa" id="HelroT171547">
    <property type="protein sequence ID" value="HelroP171547"/>
    <property type="gene ID" value="HelroG171547"/>
</dbReference>
<name>T1F4E3_HELRO</name>
<keyword evidence="2" id="KW-0472">Membrane</keyword>
<keyword evidence="5" id="KW-1185">Reference proteome</keyword>
<gene>
    <name evidence="4" type="primary">20203692</name>
    <name evidence="3" type="ORF">HELRODRAFT_171547</name>
</gene>
<dbReference type="EMBL" id="AMQM01003891">
    <property type="status" value="NOT_ANNOTATED_CDS"/>
    <property type="molecule type" value="Genomic_DNA"/>
</dbReference>
<dbReference type="EMBL" id="KB096365">
    <property type="protein sequence ID" value="ESO05203.1"/>
    <property type="molecule type" value="Genomic_DNA"/>
</dbReference>
<feature type="compositionally biased region" description="Basic and acidic residues" evidence="1">
    <location>
        <begin position="95"/>
        <end position="104"/>
    </location>
</feature>
<reference evidence="4" key="3">
    <citation type="submission" date="2015-06" db="UniProtKB">
        <authorList>
            <consortium name="EnsemblMetazoa"/>
        </authorList>
    </citation>
    <scope>IDENTIFICATION</scope>
</reference>
<feature type="transmembrane region" description="Helical" evidence="2">
    <location>
        <begin position="191"/>
        <end position="213"/>
    </location>
</feature>
<dbReference type="Proteomes" id="UP000015101">
    <property type="component" value="Unassembled WGS sequence"/>
</dbReference>
<reference evidence="3 5" key="2">
    <citation type="journal article" date="2013" name="Nature">
        <title>Insights into bilaterian evolution from three spiralian genomes.</title>
        <authorList>
            <person name="Simakov O."/>
            <person name="Marletaz F."/>
            <person name="Cho S.J."/>
            <person name="Edsinger-Gonzales E."/>
            <person name="Havlak P."/>
            <person name="Hellsten U."/>
            <person name="Kuo D.H."/>
            <person name="Larsson T."/>
            <person name="Lv J."/>
            <person name="Arendt D."/>
            <person name="Savage R."/>
            <person name="Osoegawa K."/>
            <person name="de Jong P."/>
            <person name="Grimwood J."/>
            <person name="Chapman J.A."/>
            <person name="Shapiro H."/>
            <person name="Aerts A."/>
            <person name="Otillar R.P."/>
            <person name="Terry A.Y."/>
            <person name="Boore J.L."/>
            <person name="Grigoriev I.V."/>
            <person name="Lindberg D.R."/>
            <person name="Seaver E.C."/>
            <person name="Weisblat D.A."/>
            <person name="Putnam N.H."/>
            <person name="Rokhsar D.S."/>
        </authorList>
    </citation>
    <scope>NUCLEOTIDE SEQUENCE</scope>
</reference>
<organism evidence="4 5">
    <name type="scientific">Helobdella robusta</name>
    <name type="common">Californian leech</name>
    <dbReference type="NCBI Taxonomy" id="6412"/>
    <lineage>
        <taxon>Eukaryota</taxon>
        <taxon>Metazoa</taxon>
        <taxon>Spiralia</taxon>
        <taxon>Lophotrochozoa</taxon>
        <taxon>Annelida</taxon>
        <taxon>Clitellata</taxon>
        <taxon>Hirudinea</taxon>
        <taxon>Rhynchobdellida</taxon>
        <taxon>Glossiphoniidae</taxon>
        <taxon>Helobdella</taxon>
    </lineage>
</organism>